<name>A0A7R9ELE0_9NEOP</name>
<reference evidence="1" key="1">
    <citation type="submission" date="2020-11" db="EMBL/GenBank/DDBJ databases">
        <authorList>
            <person name="Tran Van P."/>
        </authorList>
    </citation>
    <scope>NUCLEOTIDE SEQUENCE</scope>
</reference>
<proteinExistence type="predicted"/>
<protein>
    <submittedName>
        <fullName evidence="1">Uncharacterized protein</fullName>
    </submittedName>
</protein>
<evidence type="ECO:0000313" key="1">
    <source>
        <dbReference type="EMBL" id="CAD7435160.1"/>
    </source>
</evidence>
<dbReference type="EMBL" id="OB799170">
    <property type="protein sequence ID" value="CAD7435160.1"/>
    <property type="molecule type" value="Genomic_DNA"/>
</dbReference>
<sequence>MLGIDNPETQQRLPLLHLQQMLTTLQFYATEGLQFPTRETNWELCECCSMTRPTSLEFDIEETAPTSLSRAPGVRMEN</sequence>
<dbReference type="AlphaFoldDB" id="A0A7R9ELE0"/>
<gene>
    <name evidence="1" type="ORF">TMSB3V08_LOCUS11808</name>
</gene>
<organism evidence="1">
    <name type="scientific">Timema monikensis</name>
    <dbReference type="NCBI Taxonomy" id="170555"/>
    <lineage>
        <taxon>Eukaryota</taxon>
        <taxon>Metazoa</taxon>
        <taxon>Ecdysozoa</taxon>
        <taxon>Arthropoda</taxon>
        <taxon>Hexapoda</taxon>
        <taxon>Insecta</taxon>
        <taxon>Pterygota</taxon>
        <taxon>Neoptera</taxon>
        <taxon>Polyneoptera</taxon>
        <taxon>Phasmatodea</taxon>
        <taxon>Timematodea</taxon>
        <taxon>Timematoidea</taxon>
        <taxon>Timematidae</taxon>
        <taxon>Timema</taxon>
    </lineage>
</organism>
<accession>A0A7R9ELE0</accession>